<name>A0A8X6TCM0_NEPPI</name>
<evidence type="ECO:0000313" key="1">
    <source>
        <dbReference type="EMBL" id="GFS95617.1"/>
    </source>
</evidence>
<dbReference type="OrthoDB" id="6424810at2759"/>
<evidence type="ECO:0000313" key="2">
    <source>
        <dbReference type="Proteomes" id="UP000887013"/>
    </source>
</evidence>
<reference evidence="1" key="1">
    <citation type="submission" date="2020-08" db="EMBL/GenBank/DDBJ databases">
        <title>Multicomponent nature underlies the extraordinary mechanical properties of spider dragline silk.</title>
        <authorList>
            <person name="Kono N."/>
            <person name="Nakamura H."/>
            <person name="Mori M."/>
            <person name="Yoshida Y."/>
            <person name="Ohtoshi R."/>
            <person name="Malay A.D."/>
            <person name="Moran D.A.P."/>
            <person name="Tomita M."/>
            <person name="Numata K."/>
            <person name="Arakawa K."/>
        </authorList>
    </citation>
    <scope>NUCLEOTIDE SEQUENCE</scope>
</reference>
<dbReference type="AlphaFoldDB" id="A0A8X6TCM0"/>
<keyword evidence="2" id="KW-1185">Reference proteome</keyword>
<dbReference type="Proteomes" id="UP000887013">
    <property type="component" value="Unassembled WGS sequence"/>
</dbReference>
<accession>A0A8X6TCM0</accession>
<gene>
    <name evidence="1" type="primary">AVEN_202433_1</name>
    <name evidence="1" type="ORF">NPIL_126321</name>
</gene>
<protein>
    <submittedName>
        <fullName evidence="1">Uncharacterized protein</fullName>
    </submittedName>
</protein>
<proteinExistence type="predicted"/>
<comment type="caution">
    <text evidence="1">The sequence shown here is derived from an EMBL/GenBank/DDBJ whole genome shotgun (WGS) entry which is preliminary data.</text>
</comment>
<organism evidence="1 2">
    <name type="scientific">Nephila pilipes</name>
    <name type="common">Giant wood spider</name>
    <name type="synonym">Nephila maculata</name>
    <dbReference type="NCBI Taxonomy" id="299642"/>
    <lineage>
        <taxon>Eukaryota</taxon>
        <taxon>Metazoa</taxon>
        <taxon>Ecdysozoa</taxon>
        <taxon>Arthropoda</taxon>
        <taxon>Chelicerata</taxon>
        <taxon>Arachnida</taxon>
        <taxon>Araneae</taxon>
        <taxon>Araneomorphae</taxon>
        <taxon>Entelegynae</taxon>
        <taxon>Araneoidea</taxon>
        <taxon>Nephilidae</taxon>
        <taxon>Nephila</taxon>
    </lineage>
</organism>
<sequence>MGYRSFENLERESINLDALEDLIEFSEPISLFLIVERLKKKKVEADEPQKVKKDKLAIWNQMYFIASMSVYCKQQEFHSFEESSYFFATSRVYLFDITESAMRDMELDAFYGFYLSQALFETTHKSIISHRMHHFELKEIIKTYKMFEIANNSTIKNATNYKKSKEFFYYLQFLPKYNSQSKSNYFSKPLTLHESFHLDKYEHYFATQDYGVFVSDWLQLMSWWRLTGQQMRDSSTEMYRLLKAKKKLDNNNLNDEIIKNANELDNLVANLDLSHGSAELSAIRQYIPLGKNIPESRNFKLSYQFMFDIYKESIFYDICADYRLIAFVTGCSYYNIHFCFVILQMIVGRLDDKNLLENITLTLKPLIVEFYFDVICPLRLDVNCGDYIFCVTKKNAVNFKDLIFLLKRARDENRTTENPLTSTIKLWTQTLHRSVEITFHDEQVLNLMDKTVTTMIITSIYKFILNITKNGVLLAHKLFQKDFITENVLLSLARYDSQTHNTGLHEISCAQVAHSLVSAYKIMHRESPYPENCFWLQECFPRGEFIMFIDELRRTYGLQQLNTEILSMEFFHRTCEIQNVLNDELTDEVHSLTILAQKTNELLSKARYIENSLFL</sequence>
<dbReference type="EMBL" id="BMAW01100553">
    <property type="protein sequence ID" value="GFS95617.1"/>
    <property type="molecule type" value="Genomic_DNA"/>
</dbReference>